<dbReference type="KEGG" id="dpa:109540685"/>
<dbReference type="AlphaFoldDB" id="N6U1L3"/>
<evidence type="ECO:0000313" key="3">
    <source>
        <dbReference type="EMBL" id="ERL87423.1"/>
    </source>
</evidence>
<dbReference type="EMBL" id="KB631950">
    <property type="protein sequence ID" value="ERL87423.1"/>
    <property type="molecule type" value="Genomic_DNA"/>
</dbReference>
<dbReference type="EMBL" id="KB741049">
    <property type="protein sequence ID" value="ENN74501.1"/>
    <property type="molecule type" value="Genomic_DNA"/>
</dbReference>
<feature type="non-terminal residue" evidence="2">
    <location>
        <position position="1"/>
    </location>
</feature>
<dbReference type="PANTHER" id="PTHR46599:SF2">
    <property type="entry name" value="PIGGYBAC TRANSPOSABLE ELEMENT-DERIVED PROTEIN 4-LIKE"/>
    <property type="match status" value="1"/>
</dbReference>
<organism evidence="2">
    <name type="scientific">Dendroctonus ponderosae</name>
    <name type="common">Mountain pine beetle</name>
    <dbReference type="NCBI Taxonomy" id="77166"/>
    <lineage>
        <taxon>Eukaryota</taxon>
        <taxon>Metazoa</taxon>
        <taxon>Ecdysozoa</taxon>
        <taxon>Arthropoda</taxon>
        <taxon>Hexapoda</taxon>
        <taxon>Insecta</taxon>
        <taxon>Pterygota</taxon>
        <taxon>Neoptera</taxon>
        <taxon>Endopterygota</taxon>
        <taxon>Coleoptera</taxon>
        <taxon>Polyphaga</taxon>
        <taxon>Cucujiformia</taxon>
        <taxon>Curculionidae</taxon>
        <taxon>Scolytinae</taxon>
        <taxon>Dendroctonus</taxon>
    </lineage>
</organism>
<dbReference type="Proteomes" id="UP000030742">
    <property type="component" value="Unassembled WGS sequence"/>
</dbReference>
<proteinExistence type="predicted"/>
<dbReference type="InterPro" id="IPR029526">
    <property type="entry name" value="PGBD"/>
</dbReference>
<accession>N6U1L3</accession>
<feature type="domain" description="PiggyBac transposable element-derived protein" evidence="1">
    <location>
        <begin position="1"/>
        <end position="184"/>
    </location>
</feature>
<dbReference type="Proteomes" id="UP000019118">
    <property type="component" value="Unassembled WGS sequence"/>
</dbReference>
<dbReference type="EnsemblMetazoa" id="XM_019909127.1">
    <property type="protein sequence ID" value="XP_019764686.1"/>
    <property type="gene ID" value="LOC109540685"/>
</dbReference>
<sequence length="203" mass="23604">MPSYRDYWSSRPELRDPLISSAMVRDGFSWILANIHLNDNSVQPGRDSPNYDKLYKLRPLLDILSETYKNSWKPSKNQSIDESMIRFKGRNALKQYMPNKPIKRGYKVWVRAEESGYVCQFQIYTGKVGQIVETNLGCRVVQDLTKDLVGKGYHIYFDNFFNSGELQKRLQTELIYAWGLVDKGLKRGEVDWRISMDGLAFAT</sequence>
<reference evidence="5 6" key="1">
    <citation type="journal article" date="2013" name="Genome Biol.">
        <title>Draft genome of the mountain pine beetle, Dendroctonus ponderosae Hopkins, a major forest pest.</title>
        <authorList>
            <person name="Keeling C.I."/>
            <person name="Yuen M.M."/>
            <person name="Liao N.Y."/>
            <person name="Docking T.R."/>
            <person name="Chan S.K."/>
            <person name="Taylor G.A."/>
            <person name="Palmquist D.L."/>
            <person name="Jackman S.D."/>
            <person name="Nguyen A."/>
            <person name="Li M."/>
            <person name="Henderson H."/>
            <person name="Janes J.K."/>
            <person name="Zhao Y."/>
            <person name="Pandoh P."/>
            <person name="Moore R."/>
            <person name="Sperling F.A."/>
            <person name="Huber D.P."/>
            <person name="Birol I."/>
            <person name="Jones S.J."/>
            <person name="Bohlmann J."/>
        </authorList>
    </citation>
    <scope>NUCLEOTIDE SEQUENCE</scope>
</reference>
<dbReference type="OMA" id="QIGMANI"/>
<evidence type="ECO:0000259" key="1">
    <source>
        <dbReference type="Pfam" id="PF13843"/>
    </source>
</evidence>
<dbReference type="STRING" id="77166.N6U1L3"/>
<dbReference type="PANTHER" id="PTHR46599">
    <property type="entry name" value="PIGGYBAC TRANSPOSABLE ELEMENT-DERIVED PROTEIN 4"/>
    <property type="match status" value="1"/>
</dbReference>
<dbReference type="OrthoDB" id="10057274at2759"/>
<evidence type="ECO:0000313" key="5">
    <source>
        <dbReference type="Proteomes" id="UP000019118"/>
    </source>
</evidence>
<reference evidence="4" key="2">
    <citation type="submission" date="2024-08" db="UniProtKB">
        <authorList>
            <consortium name="EnsemblMetazoa"/>
        </authorList>
    </citation>
    <scope>IDENTIFICATION</scope>
</reference>
<dbReference type="HOGENOM" id="CLU_108618_0_0_1"/>
<keyword evidence="5" id="KW-1185">Reference proteome</keyword>
<name>N6U1L3_DENPD</name>
<protein>
    <recommendedName>
        <fullName evidence="1">PiggyBac transposable element-derived protein domain-containing protein</fullName>
    </recommendedName>
</protein>
<evidence type="ECO:0000313" key="6">
    <source>
        <dbReference type="Proteomes" id="UP000030742"/>
    </source>
</evidence>
<dbReference type="Pfam" id="PF13843">
    <property type="entry name" value="DDE_Tnp_1_7"/>
    <property type="match status" value="1"/>
</dbReference>
<gene>
    <name evidence="4" type="primary">109540685</name>
    <name evidence="3" type="ORF">D910_04817</name>
    <name evidence="2" type="ORF">YQE_08912</name>
</gene>
<evidence type="ECO:0000313" key="4">
    <source>
        <dbReference type="EnsemblMetazoa" id="XP_019764686.1"/>
    </source>
</evidence>
<evidence type="ECO:0000313" key="2">
    <source>
        <dbReference type="EMBL" id="ENN74501.1"/>
    </source>
</evidence>